<proteinExistence type="predicted"/>
<dbReference type="InterPro" id="IPR047661">
    <property type="entry name" value="IstB"/>
</dbReference>
<dbReference type="SUPFAM" id="SSF52540">
    <property type="entry name" value="P-loop containing nucleoside triphosphate hydrolases"/>
    <property type="match status" value="1"/>
</dbReference>
<dbReference type="AlphaFoldDB" id="A0A1H1LWY7"/>
<dbReference type="NCBIfam" id="NF038214">
    <property type="entry name" value="IS21_help_AAA"/>
    <property type="match status" value="1"/>
</dbReference>
<dbReference type="RefSeq" id="WP_090862487.1">
    <property type="nucleotide sequence ID" value="NZ_LT629759.1"/>
</dbReference>
<dbReference type="PANTHER" id="PTHR30050:SF4">
    <property type="entry name" value="ATP-BINDING PROTEIN RV3427C IN INSERTION SEQUENCE-RELATED"/>
    <property type="match status" value="1"/>
</dbReference>
<evidence type="ECO:0000313" key="2">
    <source>
        <dbReference type="EMBL" id="SDR79031.1"/>
    </source>
</evidence>
<dbReference type="Gene3D" id="3.40.50.300">
    <property type="entry name" value="P-loop containing nucleotide triphosphate hydrolases"/>
    <property type="match status" value="1"/>
</dbReference>
<sequence length="254" mass="27559">MPQTSSEREAAQAAFRDAARALFISGDTIAAFLGSATPGQVAACTSMLESEIAHRDRAKRARLLRQARFPVPKSIEGFDWSNVAFPDDWGREDMCSLAFVRDAEDLVFYGQTGRGKTHMATALGIAATSAGYPAGFWQTAQLVPRLGKAKREGTLDRLLADVAKARLLVLDEFGYAPFDVDGARLPCQVISESYERRSVISAANVESGRWGTVFADDKLAAAIVDRVAHHGRLVEFGGPSHRLEESLMLGKSGR</sequence>
<name>A0A1H1LWY7_9ACTN</name>
<dbReference type="EMBL" id="LT629759">
    <property type="protein sequence ID" value="SDR79031.1"/>
    <property type="molecule type" value="Genomic_DNA"/>
</dbReference>
<dbReference type="OrthoDB" id="9773429at2"/>
<evidence type="ECO:0000313" key="3">
    <source>
        <dbReference type="Proteomes" id="UP000199480"/>
    </source>
</evidence>
<gene>
    <name evidence="2" type="ORF">SAMN04489857_1179</name>
</gene>
<reference evidence="3" key="1">
    <citation type="submission" date="2016-10" db="EMBL/GenBank/DDBJ databases">
        <authorList>
            <person name="Varghese N."/>
            <person name="Submissions S."/>
        </authorList>
    </citation>
    <scope>NUCLEOTIDE SEQUENCE [LARGE SCALE GENOMIC DNA]</scope>
    <source>
        <strain evidence="3">DSM 22620</strain>
    </source>
</reference>
<evidence type="ECO:0000259" key="1">
    <source>
        <dbReference type="Pfam" id="PF01695"/>
    </source>
</evidence>
<dbReference type="Pfam" id="PF01695">
    <property type="entry name" value="IstB_IS21"/>
    <property type="match status" value="1"/>
</dbReference>
<dbReference type="Proteomes" id="UP000199480">
    <property type="component" value="Chromosome I"/>
</dbReference>
<dbReference type="GO" id="GO:0006260">
    <property type="term" value="P:DNA replication"/>
    <property type="evidence" value="ECO:0007669"/>
    <property type="project" value="TreeGrafter"/>
</dbReference>
<protein>
    <submittedName>
        <fullName evidence="2">DNA replication protein DnaC</fullName>
    </submittedName>
</protein>
<feature type="domain" description="IstB-like ATP-binding" evidence="1">
    <location>
        <begin position="45"/>
        <end position="246"/>
    </location>
</feature>
<dbReference type="PANTHER" id="PTHR30050">
    <property type="entry name" value="CHROMOSOMAL REPLICATION INITIATOR PROTEIN DNAA"/>
    <property type="match status" value="1"/>
</dbReference>
<dbReference type="GO" id="GO:0005524">
    <property type="term" value="F:ATP binding"/>
    <property type="evidence" value="ECO:0007669"/>
    <property type="project" value="InterPro"/>
</dbReference>
<dbReference type="InterPro" id="IPR027417">
    <property type="entry name" value="P-loop_NTPase"/>
</dbReference>
<organism evidence="2 3">
    <name type="scientific">Parafannyhessea umbonata</name>
    <dbReference type="NCBI Taxonomy" id="604330"/>
    <lineage>
        <taxon>Bacteria</taxon>
        <taxon>Bacillati</taxon>
        <taxon>Actinomycetota</taxon>
        <taxon>Coriobacteriia</taxon>
        <taxon>Coriobacteriales</taxon>
        <taxon>Atopobiaceae</taxon>
        <taxon>Parafannyhessea</taxon>
    </lineage>
</organism>
<accession>A0A1H1LWY7</accession>
<dbReference type="InterPro" id="IPR002611">
    <property type="entry name" value="IstB_ATP-bd"/>
</dbReference>
<dbReference type="GeneID" id="78500535"/>